<dbReference type="GO" id="GO:0016787">
    <property type="term" value="F:hydrolase activity"/>
    <property type="evidence" value="ECO:0007669"/>
    <property type="project" value="UniProtKB-KW"/>
</dbReference>
<proteinExistence type="inferred from homology"/>
<keyword evidence="4" id="KW-0540">Nuclease</keyword>
<reference evidence="9" key="1">
    <citation type="submission" date="2025-05" db="UniProtKB">
        <authorList>
            <consortium name="Ensembl"/>
        </authorList>
    </citation>
    <scope>IDENTIFICATION</scope>
</reference>
<evidence type="ECO:0000313" key="10">
    <source>
        <dbReference type="Proteomes" id="UP000694388"/>
    </source>
</evidence>
<keyword evidence="6" id="KW-0378">Hydrolase</keyword>
<evidence type="ECO:0000256" key="6">
    <source>
        <dbReference type="ARBA" id="ARBA00022801"/>
    </source>
</evidence>
<dbReference type="Ensembl" id="ENSEBUT00000011165.1">
    <property type="protein sequence ID" value="ENSEBUP00000010615.1"/>
    <property type="gene ID" value="ENSEBUG00000006824.1"/>
</dbReference>
<keyword evidence="5" id="KW-0479">Metal-binding</keyword>
<dbReference type="GO" id="GO:0004518">
    <property type="term" value="F:nuclease activity"/>
    <property type="evidence" value="ECO:0007669"/>
    <property type="project" value="UniProtKB-KW"/>
</dbReference>
<evidence type="ECO:0000256" key="7">
    <source>
        <dbReference type="ARBA" id="ARBA00023242"/>
    </source>
</evidence>
<keyword evidence="10" id="KW-1185">Reference proteome</keyword>
<dbReference type="Proteomes" id="UP000694388">
    <property type="component" value="Unplaced"/>
</dbReference>
<dbReference type="InterPro" id="IPR027806">
    <property type="entry name" value="HARBI1_dom"/>
</dbReference>
<evidence type="ECO:0000256" key="5">
    <source>
        <dbReference type="ARBA" id="ARBA00022723"/>
    </source>
</evidence>
<dbReference type="OMA" id="VCDETLM"/>
<dbReference type="InterPro" id="IPR045249">
    <property type="entry name" value="HARBI1-like"/>
</dbReference>
<accession>A0A8C4Q618</accession>
<dbReference type="Ensembl" id="ENSEBUT00000011159.1">
    <property type="protein sequence ID" value="ENSEBUP00000010609.1"/>
    <property type="gene ID" value="ENSEBUG00000006824.1"/>
</dbReference>
<dbReference type="GeneTree" id="ENSGT00940000164797"/>
<evidence type="ECO:0000313" key="9">
    <source>
        <dbReference type="Ensembl" id="ENSEBUP00000010609.1"/>
    </source>
</evidence>
<sequence>MKSWCSVIFLISASFCPNSLDLLCKLEPTLCCKIQPAGKKILCFLWLMGNRESFRSVADRFGISKSSLHRNLTHVANSLLILSKEEIQWPKETFEKKAISKEFEKFPGVVGCVDGTYIPMTGKSGAKRDLYICRKGFPAMHAQVVCDGNLKILDIITGYPGSVNDASVFQNSALYQALQSLPMQYHLLGDSAYTLEHFLMTPYKDNGSLSDTQKMYNFMHSSVRCCVERCIGLLKGKFRRLKNYECRGDELMCKTIIGCATLHNFILKREEVDEADIDLSDVESEKVDLSFVYSAAPNSRASKKRDDLSKKLI</sequence>
<dbReference type="GO" id="GO:0046872">
    <property type="term" value="F:metal ion binding"/>
    <property type="evidence" value="ECO:0007669"/>
    <property type="project" value="UniProtKB-KW"/>
</dbReference>
<evidence type="ECO:0000256" key="4">
    <source>
        <dbReference type="ARBA" id="ARBA00022722"/>
    </source>
</evidence>
<protein>
    <recommendedName>
        <fullName evidence="8">DDE Tnp4 domain-containing protein</fullName>
    </recommendedName>
</protein>
<organism evidence="9 10">
    <name type="scientific">Eptatretus burgeri</name>
    <name type="common">Inshore hagfish</name>
    <dbReference type="NCBI Taxonomy" id="7764"/>
    <lineage>
        <taxon>Eukaryota</taxon>
        <taxon>Metazoa</taxon>
        <taxon>Chordata</taxon>
        <taxon>Craniata</taxon>
        <taxon>Vertebrata</taxon>
        <taxon>Cyclostomata</taxon>
        <taxon>Myxini</taxon>
        <taxon>Myxiniformes</taxon>
        <taxon>Myxinidae</taxon>
        <taxon>Eptatretinae</taxon>
        <taxon>Eptatretus</taxon>
    </lineage>
</organism>
<comment type="cofactor">
    <cofactor evidence="1">
        <name>a divalent metal cation</name>
        <dbReference type="ChEBI" id="CHEBI:60240"/>
    </cofactor>
</comment>
<keyword evidence="7" id="KW-0539">Nucleus</keyword>
<dbReference type="Pfam" id="PF13359">
    <property type="entry name" value="DDE_Tnp_4"/>
    <property type="match status" value="1"/>
</dbReference>
<comment type="similarity">
    <text evidence="3">Belongs to the HARBI1 family.</text>
</comment>
<dbReference type="AlphaFoldDB" id="A0A8C4Q618"/>
<dbReference type="PANTHER" id="PTHR22930:SF289">
    <property type="entry name" value="DDE TNP4 DOMAIN-CONTAINING PROTEIN-RELATED"/>
    <property type="match status" value="1"/>
</dbReference>
<feature type="domain" description="DDE Tnp4" evidence="8">
    <location>
        <begin position="113"/>
        <end position="264"/>
    </location>
</feature>
<dbReference type="PANTHER" id="PTHR22930">
    <property type="match status" value="1"/>
</dbReference>
<evidence type="ECO:0000259" key="8">
    <source>
        <dbReference type="Pfam" id="PF13359"/>
    </source>
</evidence>
<evidence type="ECO:0000256" key="2">
    <source>
        <dbReference type="ARBA" id="ARBA00004123"/>
    </source>
</evidence>
<comment type="subcellular location">
    <subcellularLocation>
        <location evidence="2">Nucleus</location>
    </subcellularLocation>
</comment>
<name>A0A8C4Q618_EPTBU</name>
<dbReference type="GO" id="GO:0005634">
    <property type="term" value="C:nucleus"/>
    <property type="evidence" value="ECO:0007669"/>
    <property type="project" value="UniProtKB-SubCell"/>
</dbReference>
<evidence type="ECO:0000256" key="3">
    <source>
        <dbReference type="ARBA" id="ARBA00006958"/>
    </source>
</evidence>
<evidence type="ECO:0000256" key="1">
    <source>
        <dbReference type="ARBA" id="ARBA00001968"/>
    </source>
</evidence>